<sequence length="175" mass="20351">MNYFQLFNIETSFDVDLQQLSSNYQTLQKAVHPDKFAHASEQEQRIAVQKSAHINDAYQTLKSPLQRAQYILVLRGVEMPNEQHSFQDISFLMRQMELREMLEEIRHSSDVDAALLEVQSVLSTEYLQLSKMMRAQISENNAASNSAACDNLRKLKFYQKLNVEVDRLEDSLFED</sequence>
<dbReference type="Pfam" id="PF07743">
    <property type="entry name" value="HSCB_C"/>
    <property type="match status" value="1"/>
</dbReference>
<evidence type="ECO:0000256" key="1">
    <source>
        <dbReference type="ARBA" id="ARBA00010476"/>
    </source>
</evidence>
<dbReference type="InterPro" id="IPR009073">
    <property type="entry name" value="HscB_oligo_C"/>
</dbReference>
<dbReference type="InterPro" id="IPR001623">
    <property type="entry name" value="DnaJ_domain"/>
</dbReference>
<dbReference type="EMBL" id="JQEC01000039">
    <property type="protein sequence ID" value="KGJ91773.1"/>
    <property type="molecule type" value="Genomic_DNA"/>
</dbReference>
<dbReference type="Gene3D" id="1.10.287.110">
    <property type="entry name" value="DnaJ domain"/>
    <property type="match status" value="1"/>
</dbReference>
<dbReference type="PANTHER" id="PTHR14021">
    <property type="entry name" value="IRON-SULFUR CLUSTER CO-CHAPERONE PROTEIN HSCB"/>
    <property type="match status" value="1"/>
</dbReference>
<gene>
    <name evidence="4" type="primary">hscB</name>
    <name evidence="6" type="ORF">GAB14E_2930</name>
</gene>
<keyword evidence="2 4" id="KW-0143">Chaperone</keyword>
<dbReference type="GO" id="GO:0044571">
    <property type="term" value="P:[2Fe-2S] cluster assembly"/>
    <property type="evidence" value="ECO:0007669"/>
    <property type="project" value="InterPro"/>
</dbReference>
<comment type="subunit">
    <text evidence="4">Interacts with HscA and stimulates its ATPase activity.</text>
</comment>
<comment type="similarity">
    <text evidence="1 4">Belongs to the HscB family.</text>
</comment>
<accession>A0A099KQ51</accession>
<protein>
    <recommendedName>
        <fullName evidence="4">Co-chaperone protein HscB homolog</fullName>
    </recommendedName>
</protein>
<feature type="domain" description="J" evidence="5">
    <location>
        <begin position="2"/>
        <end position="74"/>
    </location>
</feature>
<dbReference type="HAMAP" id="MF_00682">
    <property type="entry name" value="HscB"/>
    <property type="match status" value="1"/>
</dbReference>
<dbReference type="RefSeq" id="WP_033082678.1">
    <property type="nucleotide sequence ID" value="NZ_JQEC01000039.1"/>
</dbReference>
<dbReference type="InterPro" id="IPR036386">
    <property type="entry name" value="HscB_C_sf"/>
</dbReference>
<dbReference type="NCBIfam" id="TIGR00714">
    <property type="entry name" value="hscB"/>
    <property type="match status" value="1"/>
</dbReference>
<dbReference type="Gene3D" id="1.20.1280.20">
    <property type="entry name" value="HscB, C-terminal domain"/>
    <property type="match status" value="1"/>
</dbReference>
<dbReference type="SMART" id="SM00271">
    <property type="entry name" value="DnaJ"/>
    <property type="match status" value="1"/>
</dbReference>
<dbReference type="GO" id="GO:0051259">
    <property type="term" value="P:protein complex oligomerization"/>
    <property type="evidence" value="ECO:0007669"/>
    <property type="project" value="InterPro"/>
</dbReference>
<proteinExistence type="inferred from homology"/>
<evidence type="ECO:0000256" key="3">
    <source>
        <dbReference type="ARBA" id="ARBA00025596"/>
    </source>
</evidence>
<dbReference type="Pfam" id="PF00226">
    <property type="entry name" value="DnaJ"/>
    <property type="match status" value="1"/>
</dbReference>
<dbReference type="CDD" id="cd06257">
    <property type="entry name" value="DnaJ"/>
    <property type="match status" value="1"/>
</dbReference>
<dbReference type="SUPFAM" id="SSF46565">
    <property type="entry name" value="Chaperone J-domain"/>
    <property type="match status" value="1"/>
</dbReference>
<evidence type="ECO:0000259" key="5">
    <source>
        <dbReference type="PROSITE" id="PS50076"/>
    </source>
</evidence>
<dbReference type="InterPro" id="IPR036869">
    <property type="entry name" value="J_dom_sf"/>
</dbReference>
<organism evidence="6 7">
    <name type="scientific">Colwellia psychrerythraea</name>
    <name type="common">Vibrio psychroerythus</name>
    <dbReference type="NCBI Taxonomy" id="28229"/>
    <lineage>
        <taxon>Bacteria</taxon>
        <taxon>Pseudomonadati</taxon>
        <taxon>Pseudomonadota</taxon>
        <taxon>Gammaproteobacteria</taxon>
        <taxon>Alteromonadales</taxon>
        <taxon>Colwelliaceae</taxon>
        <taxon>Colwellia</taxon>
    </lineage>
</organism>
<dbReference type="PANTHER" id="PTHR14021:SF15">
    <property type="entry name" value="IRON-SULFUR CLUSTER CO-CHAPERONE PROTEIN HSCB"/>
    <property type="match status" value="1"/>
</dbReference>
<reference evidence="6 7" key="1">
    <citation type="submission" date="2014-08" db="EMBL/GenBank/DDBJ databases">
        <title>Genomic and Phenotypic Diversity of Colwellia psychrerythraea strains from Disparate Marine Basins.</title>
        <authorList>
            <person name="Techtmann S.M."/>
            <person name="Stelling S.C."/>
            <person name="Utturkar S.M."/>
            <person name="Alshibli N."/>
            <person name="Harris A."/>
            <person name="Brown S.D."/>
            <person name="Hazen T.C."/>
        </authorList>
    </citation>
    <scope>NUCLEOTIDE SEQUENCE [LARGE SCALE GENOMIC DNA]</scope>
    <source>
        <strain evidence="6 7">GAB14E</strain>
    </source>
</reference>
<comment type="function">
    <text evidence="3 4">Co-chaperone involved in the maturation of iron-sulfur cluster-containing proteins. Seems to help targeting proteins to be folded toward HscA.</text>
</comment>
<dbReference type="NCBIfam" id="NF003449">
    <property type="entry name" value="PRK05014.1"/>
    <property type="match status" value="1"/>
</dbReference>
<comment type="caution">
    <text evidence="6">The sequence shown here is derived from an EMBL/GenBank/DDBJ whole genome shotgun (WGS) entry which is preliminary data.</text>
</comment>
<dbReference type="AlphaFoldDB" id="A0A099KQ51"/>
<evidence type="ECO:0000256" key="2">
    <source>
        <dbReference type="ARBA" id="ARBA00023186"/>
    </source>
</evidence>
<dbReference type="GO" id="GO:0006457">
    <property type="term" value="P:protein folding"/>
    <property type="evidence" value="ECO:0007669"/>
    <property type="project" value="UniProtKB-UniRule"/>
</dbReference>
<dbReference type="PATRIC" id="fig|28229.3.peg.2649"/>
<dbReference type="SUPFAM" id="SSF47144">
    <property type="entry name" value="HSC20 (HSCB), C-terminal oligomerisation domain"/>
    <property type="match status" value="1"/>
</dbReference>
<evidence type="ECO:0000256" key="4">
    <source>
        <dbReference type="HAMAP-Rule" id="MF_00682"/>
    </source>
</evidence>
<dbReference type="PROSITE" id="PS50076">
    <property type="entry name" value="DNAJ_2"/>
    <property type="match status" value="1"/>
</dbReference>
<dbReference type="OrthoDB" id="287587at2"/>
<dbReference type="Proteomes" id="UP000029868">
    <property type="component" value="Unassembled WGS sequence"/>
</dbReference>
<dbReference type="GO" id="GO:0001671">
    <property type="term" value="F:ATPase activator activity"/>
    <property type="evidence" value="ECO:0007669"/>
    <property type="project" value="InterPro"/>
</dbReference>
<dbReference type="InterPro" id="IPR004640">
    <property type="entry name" value="HscB"/>
</dbReference>
<dbReference type="GO" id="GO:0051087">
    <property type="term" value="F:protein-folding chaperone binding"/>
    <property type="evidence" value="ECO:0007669"/>
    <property type="project" value="InterPro"/>
</dbReference>
<evidence type="ECO:0000313" key="7">
    <source>
        <dbReference type="Proteomes" id="UP000029868"/>
    </source>
</evidence>
<dbReference type="GO" id="GO:1990230">
    <property type="term" value="C:iron-sulfur cluster transfer complex"/>
    <property type="evidence" value="ECO:0007669"/>
    <property type="project" value="TreeGrafter"/>
</dbReference>
<evidence type="ECO:0000313" key="6">
    <source>
        <dbReference type="EMBL" id="KGJ91773.1"/>
    </source>
</evidence>
<name>A0A099KQ51_COLPS</name>